<evidence type="ECO:0000313" key="1">
    <source>
        <dbReference type="EMBL" id="QJA56704.1"/>
    </source>
</evidence>
<accession>A0A6M3IH52</accession>
<gene>
    <name evidence="1" type="ORF">MM415B01807_0002</name>
</gene>
<proteinExistence type="predicted"/>
<dbReference type="EMBL" id="MT141235">
    <property type="protein sequence ID" value="QJA56704.1"/>
    <property type="molecule type" value="Genomic_DNA"/>
</dbReference>
<reference evidence="1" key="1">
    <citation type="submission" date="2020-03" db="EMBL/GenBank/DDBJ databases">
        <title>The deep terrestrial virosphere.</title>
        <authorList>
            <person name="Holmfeldt K."/>
            <person name="Nilsson E."/>
            <person name="Simone D."/>
            <person name="Lopez-Fernandez M."/>
            <person name="Wu X."/>
            <person name="de Brujin I."/>
            <person name="Lundin D."/>
            <person name="Andersson A."/>
            <person name="Bertilsson S."/>
            <person name="Dopson M."/>
        </authorList>
    </citation>
    <scope>NUCLEOTIDE SEQUENCE</scope>
    <source>
        <strain evidence="1">MM415B01807</strain>
    </source>
</reference>
<name>A0A6M3IH52_9ZZZZ</name>
<sequence>MTPNDFIERERDMQEAQIAFPEMEMGEAYRKFMIEIKKKEPLPPLNTGDKSLEAAKAIIRNAFRRPCSQPGCSGDQVLQGVCTNCAAGKKGFLSQWECEECLHREYSKRPYLDWYEELSKKEEVQ</sequence>
<dbReference type="AlphaFoldDB" id="A0A6M3IH52"/>
<protein>
    <submittedName>
        <fullName evidence="1">Uncharacterized protein</fullName>
    </submittedName>
</protein>
<organism evidence="1">
    <name type="scientific">viral metagenome</name>
    <dbReference type="NCBI Taxonomy" id="1070528"/>
    <lineage>
        <taxon>unclassified sequences</taxon>
        <taxon>metagenomes</taxon>
        <taxon>organismal metagenomes</taxon>
    </lineage>
</organism>